<dbReference type="InterPro" id="IPR006837">
    <property type="entry name" value="Divergent_DAC"/>
</dbReference>
<dbReference type="RefSeq" id="WP_110842480.1">
    <property type="nucleotide sequence ID" value="NZ_QJVJ01000011.1"/>
</dbReference>
<sequence length="268" mass="28666">MPFHERFGRAAIVAALAAMLAWPGASAAEGGERETANGASAGKRAAIVIDDLGNDMAGTAEVMSAPVRLTVAVMPFLPTTKRDAQWAHRVGHDVIVHMPMEPLRGKRKGLGPGAITVDLPEDEIRRRVEAAIDEVPYAVGMNNHMGSKATADERVMRIVLDVCKKRGLFFLDSKTNYRSIVAKVGAELGVPVVQNHIFLDDVSSTSHISRQLQLVQKHLADHDMCVAIGHVGIPGKKTAAVLHQATPAMAGEIRFVGVSELAGLIKLP</sequence>
<dbReference type="InterPro" id="IPR011330">
    <property type="entry name" value="Glyco_hydro/deAcase_b/a-brl"/>
</dbReference>
<evidence type="ECO:0000313" key="2">
    <source>
        <dbReference type="EMBL" id="PYI51958.1"/>
    </source>
</evidence>
<dbReference type="Proteomes" id="UP000247476">
    <property type="component" value="Unassembled WGS sequence"/>
</dbReference>
<reference evidence="2 3" key="1">
    <citation type="submission" date="2018-05" db="EMBL/GenBank/DDBJ databases">
        <title>Paenibacillus flagellatus sp. nov., isolated from selenium mineral soil.</title>
        <authorList>
            <person name="Dai X."/>
        </authorList>
    </citation>
    <scope>NUCLEOTIDE SEQUENCE [LARGE SCALE GENOMIC DNA]</scope>
    <source>
        <strain evidence="2 3">DXL2</strain>
    </source>
</reference>
<comment type="caution">
    <text evidence="2">The sequence shown here is derived from an EMBL/GenBank/DDBJ whole genome shotgun (WGS) entry which is preliminary data.</text>
</comment>
<organism evidence="2 3">
    <name type="scientific">Paenibacillus flagellatus</name>
    <dbReference type="NCBI Taxonomy" id="2211139"/>
    <lineage>
        <taxon>Bacteria</taxon>
        <taxon>Bacillati</taxon>
        <taxon>Bacillota</taxon>
        <taxon>Bacilli</taxon>
        <taxon>Bacillales</taxon>
        <taxon>Paenibacillaceae</taxon>
        <taxon>Paenibacillus</taxon>
    </lineage>
</organism>
<dbReference type="PANTHER" id="PTHR30105:SF2">
    <property type="entry name" value="DIVERGENT POLYSACCHARIDE DEACETYLASE SUPERFAMILY"/>
    <property type="match status" value="1"/>
</dbReference>
<gene>
    <name evidence="2" type="ORF">DLM86_23340</name>
</gene>
<keyword evidence="1" id="KW-0732">Signal</keyword>
<dbReference type="Gene3D" id="3.20.20.370">
    <property type="entry name" value="Glycoside hydrolase/deacetylase"/>
    <property type="match status" value="1"/>
</dbReference>
<dbReference type="EMBL" id="QJVJ01000011">
    <property type="protein sequence ID" value="PYI51958.1"/>
    <property type="molecule type" value="Genomic_DNA"/>
</dbReference>
<protein>
    <recommendedName>
        <fullName evidence="4">Divergent polysaccharide deacetylase family protein</fullName>
    </recommendedName>
</protein>
<dbReference type="OrthoDB" id="9784811at2"/>
<evidence type="ECO:0008006" key="4">
    <source>
        <dbReference type="Google" id="ProtNLM"/>
    </source>
</evidence>
<feature type="signal peptide" evidence="1">
    <location>
        <begin position="1"/>
        <end position="27"/>
    </location>
</feature>
<accession>A0A2V5JYR1</accession>
<dbReference type="GO" id="GO:0005975">
    <property type="term" value="P:carbohydrate metabolic process"/>
    <property type="evidence" value="ECO:0007669"/>
    <property type="project" value="InterPro"/>
</dbReference>
<dbReference type="SUPFAM" id="SSF88713">
    <property type="entry name" value="Glycoside hydrolase/deacetylase"/>
    <property type="match status" value="1"/>
</dbReference>
<name>A0A2V5JYR1_9BACL</name>
<keyword evidence="3" id="KW-1185">Reference proteome</keyword>
<evidence type="ECO:0000256" key="1">
    <source>
        <dbReference type="SAM" id="SignalP"/>
    </source>
</evidence>
<dbReference type="PANTHER" id="PTHR30105">
    <property type="entry name" value="UNCHARACTERIZED YIBQ-RELATED"/>
    <property type="match status" value="1"/>
</dbReference>
<dbReference type="CDD" id="cd10936">
    <property type="entry name" value="CE4_DAC2"/>
    <property type="match status" value="1"/>
</dbReference>
<evidence type="ECO:0000313" key="3">
    <source>
        <dbReference type="Proteomes" id="UP000247476"/>
    </source>
</evidence>
<dbReference type="AlphaFoldDB" id="A0A2V5JYR1"/>
<feature type="chain" id="PRO_5016102626" description="Divergent polysaccharide deacetylase family protein" evidence="1">
    <location>
        <begin position="28"/>
        <end position="268"/>
    </location>
</feature>
<proteinExistence type="predicted"/>
<dbReference type="Pfam" id="PF04748">
    <property type="entry name" value="Polysacc_deac_2"/>
    <property type="match status" value="1"/>
</dbReference>